<proteinExistence type="predicted"/>
<dbReference type="Proteomes" id="UP000248291">
    <property type="component" value="Unassembled WGS sequence"/>
</dbReference>
<organism evidence="1 2">
    <name type="scientific">Pseudomonas syringae pv. actinidiae</name>
    <dbReference type="NCBI Taxonomy" id="103796"/>
    <lineage>
        <taxon>Bacteria</taxon>
        <taxon>Pseudomonadati</taxon>
        <taxon>Pseudomonadota</taxon>
        <taxon>Gammaproteobacteria</taxon>
        <taxon>Pseudomonadales</taxon>
        <taxon>Pseudomonadaceae</taxon>
        <taxon>Pseudomonas</taxon>
        <taxon>Pseudomonas syringae</taxon>
    </lineage>
</organism>
<sequence>MLYLALKAGRWDTQAFEQTNFSDAPLYQRTEDIPIDGYKIKNR</sequence>
<evidence type="ECO:0000313" key="2">
    <source>
        <dbReference type="Proteomes" id="UP000248291"/>
    </source>
</evidence>
<gene>
    <name evidence="1" type="ORF">KPSA3_07190</name>
</gene>
<protein>
    <submittedName>
        <fullName evidence="1">Uncharacterized protein</fullName>
    </submittedName>
</protein>
<name>A0AAN4QBU5_PSESF</name>
<accession>A0AAN4QBU5</accession>
<comment type="caution">
    <text evidence="1">The sequence shown here is derived from an EMBL/GenBank/DDBJ whole genome shotgun (WGS) entry which is preliminary data.</text>
</comment>
<evidence type="ECO:0000313" key="1">
    <source>
        <dbReference type="EMBL" id="GBH21148.1"/>
    </source>
</evidence>
<dbReference type="EMBL" id="BGKA01000282">
    <property type="protein sequence ID" value="GBH21148.1"/>
    <property type="molecule type" value="Genomic_DNA"/>
</dbReference>
<dbReference type="AlphaFoldDB" id="A0AAN4QBU5"/>
<reference evidence="1 2" key="1">
    <citation type="submission" date="2018-04" db="EMBL/GenBank/DDBJ databases">
        <title>Draft genome sequence of Pseudomonas syringae pv. actinidiae biovar 3 strains isolated from kiwifruit in Kagawa prefecture.</title>
        <authorList>
            <person name="Tabuchi M."/>
            <person name="Saito M."/>
            <person name="Fujiwara S."/>
            <person name="Sasa N."/>
            <person name="Akimitsu K."/>
            <person name="Gomi K."/>
            <person name="Konishi-Sugita S."/>
            <person name="Hamano K."/>
            <person name="Kataoka I."/>
        </authorList>
    </citation>
    <scope>NUCLEOTIDE SEQUENCE [LARGE SCALE GENOMIC DNA]</scope>
    <source>
        <strain evidence="1 2">MAFF212211</strain>
    </source>
</reference>